<evidence type="ECO:0000313" key="8">
    <source>
        <dbReference type="Proteomes" id="UP000008237"/>
    </source>
</evidence>
<accession>E2BK07</accession>
<name>E2BK07_HARSA</name>
<dbReference type="GO" id="GO:0005737">
    <property type="term" value="C:cytoplasm"/>
    <property type="evidence" value="ECO:0007669"/>
    <property type="project" value="TreeGrafter"/>
</dbReference>
<evidence type="ECO:0000256" key="1">
    <source>
        <dbReference type="ARBA" id="ARBA00001946"/>
    </source>
</evidence>
<sequence>MEMEVKIRSFVFFDLETTGIFEGTVAPKITEMALVAVARESIRHNEQNSLPRILHKLILPINPQKTIPTRIQYMTKLYNDDMELLKPFEFEIYELIVAFLNRLRPPICFVAHNGDKFDFPVLLSELKCINKVINIQ</sequence>
<dbReference type="GO" id="GO:0008296">
    <property type="term" value="F:3'-5'-DNA exonuclease activity"/>
    <property type="evidence" value="ECO:0007669"/>
    <property type="project" value="TreeGrafter"/>
</dbReference>
<keyword evidence="8" id="KW-1185">Reference proteome</keyword>
<keyword evidence="6" id="KW-0460">Magnesium</keyword>
<evidence type="ECO:0000256" key="6">
    <source>
        <dbReference type="ARBA" id="ARBA00022842"/>
    </source>
</evidence>
<evidence type="ECO:0000256" key="3">
    <source>
        <dbReference type="ARBA" id="ARBA00022723"/>
    </source>
</evidence>
<comment type="cofactor">
    <cofactor evidence="1">
        <name>Mg(2+)</name>
        <dbReference type="ChEBI" id="CHEBI:18420"/>
    </cofactor>
</comment>
<keyword evidence="4" id="KW-0378">Hydrolase</keyword>
<evidence type="ECO:0000313" key="7">
    <source>
        <dbReference type="EMBL" id="EFN83972.1"/>
    </source>
</evidence>
<dbReference type="AlphaFoldDB" id="E2BK07"/>
<dbReference type="GO" id="GO:0046872">
    <property type="term" value="F:metal ion binding"/>
    <property type="evidence" value="ECO:0007669"/>
    <property type="project" value="UniProtKB-KW"/>
</dbReference>
<reference evidence="7 8" key="1">
    <citation type="journal article" date="2010" name="Science">
        <title>Genomic comparison of the ants Camponotus floridanus and Harpegnathos saltator.</title>
        <authorList>
            <person name="Bonasio R."/>
            <person name="Zhang G."/>
            <person name="Ye C."/>
            <person name="Mutti N.S."/>
            <person name="Fang X."/>
            <person name="Qin N."/>
            <person name="Donahue G."/>
            <person name="Yang P."/>
            <person name="Li Q."/>
            <person name="Li C."/>
            <person name="Zhang P."/>
            <person name="Huang Z."/>
            <person name="Berger S.L."/>
            <person name="Reinberg D."/>
            <person name="Wang J."/>
            <person name="Liebig J."/>
        </authorList>
    </citation>
    <scope>NUCLEOTIDE SEQUENCE [LARGE SCALE GENOMIC DNA]</scope>
    <source>
        <strain evidence="7 8">R22 G/1</strain>
    </source>
</reference>
<dbReference type="OrthoDB" id="10250935at2759"/>
<dbReference type="OMA" id="FCADSLI"/>
<organism evidence="8">
    <name type="scientific">Harpegnathos saltator</name>
    <name type="common">Jerdon's jumping ant</name>
    <dbReference type="NCBI Taxonomy" id="610380"/>
    <lineage>
        <taxon>Eukaryota</taxon>
        <taxon>Metazoa</taxon>
        <taxon>Ecdysozoa</taxon>
        <taxon>Arthropoda</taxon>
        <taxon>Hexapoda</taxon>
        <taxon>Insecta</taxon>
        <taxon>Pterygota</taxon>
        <taxon>Neoptera</taxon>
        <taxon>Endopterygota</taxon>
        <taxon>Hymenoptera</taxon>
        <taxon>Apocrita</taxon>
        <taxon>Aculeata</taxon>
        <taxon>Formicoidea</taxon>
        <taxon>Formicidae</taxon>
        <taxon>Ponerinae</taxon>
        <taxon>Ponerini</taxon>
        <taxon>Harpegnathos</taxon>
    </lineage>
</organism>
<dbReference type="PANTHER" id="PTHR13058:SF19">
    <property type="entry name" value="LD40940P"/>
    <property type="match status" value="1"/>
</dbReference>
<keyword evidence="3" id="KW-0479">Metal-binding</keyword>
<dbReference type="InterPro" id="IPR036397">
    <property type="entry name" value="RNaseH_sf"/>
</dbReference>
<evidence type="ECO:0000256" key="2">
    <source>
        <dbReference type="ARBA" id="ARBA00022722"/>
    </source>
</evidence>
<keyword evidence="5 7" id="KW-0269">Exonuclease</keyword>
<dbReference type="SUPFAM" id="SSF53098">
    <property type="entry name" value="Ribonuclease H-like"/>
    <property type="match status" value="1"/>
</dbReference>
<proteinExistence type="predicted"/>
<dbReference type="GO" id="GO:0006308">
    <property type="term" value="P:DNA catabolic process"/>
    <property type="evidence" value="ECO:0007669"/>
    <property type="project" value="TreeGrafter"/>
</dbReference>
<protein>
    <submittedName>
        <fullName evidence="7">Three prime repair exonuclease 2</fullName>
    </submittedName>
</protein>
<dbReference type="Gene3D" id="3.30.420.10">
    <property type="entry name" value="Ribonuclease H-like superfamily/Ribonuclease H"/>
    <property type="match status" value="1"/>
</dbReference>
<dbReference type="EMBL" id="GL448715">
    <property type="protein sequence ID" value="EFN83972.1"/>
    <property type="molecule type" value="Genomic_DNA"/>
</dbReference>
<dbReference type="InParanoid" id="E2BK07"/>
<gene>
    <name evidence="7" type="ORF">EAI_06753</name>
</gene>
<evidence type="ECO:0000256" key="5">
    <source>
        <dbReference type="ARBA" id="ARBA00022839"/>
    </source>
</evidence>
<dbReference type="GO" id="GO:0003676">
    <property type="term" value="F:nucleic acid binding"/>
    <property type="evidence" value="ECO:0007669"/>
    <property type="project" value="InterPro"/>
</dbReference>
<evidence type="ECO:0000256" key="4">
    <source>
        <dbReference type="ARBA" id="ARBA00022801"/>
    </source>
</evidence>
<dbReference type="Proteomes" id="UP000008237">
    <property type="component" value="Unassembled WGS sequence"/>
</dbReference>
<dbReference type="STRING" id="610380.E2BK07"/>
<keyword evidence="2" id="KW-0540">Nuclease</keyword>
<dbReference type="InterPro" id="IPR040393">
    <property type="entry name" value="TREX1/2"/>
</dbReference>
<dbReference type="PANTHER" id="PTHR13058">
    <property type="entry name" value="THREE PRIME REPAIR EXONUCLEASE 1, 2"/>
    <property type="match status" value="1"/>
</dbReference>
<dbReference type="InterPro" id="IPR012337">
    <property type="entry name" value="RNaseH-like_sf"/>
</dbReference>